<dbReference type="Proteomes" id="UP000294215">
    <property type="component" value="Unassembled WGS sequence"/>
</dbReference>
<organism evidence="1 2">
    <name type="scientific">Rhizobium ruizarguesonis</name>
    <dbReference type="NCBI Taxonomy" id="2081791"/>
    <lineage>
        <taxon>Bacteria</taxon>
        <taxon>Pseudomonadati</taxon>
        <taxon>Pseudomonadota</taxon>
        <taxon>Alphaproteobacteria</taxon>
        <taxon>Hyphomicrobiales</taxon>
        <taxon>Rhizobiaceae</taxon>
        <taxon>Rhizobium/Agrobacterium group</taxon>
        <taxon>Rhizobium</taxon>
    </lineage>
</organism>
<dbReference type="RefSeq" id="WP_130817794.1">
    <property type="nucleotide sequence ID" value="NZ_SIMR01000010.1"/>
</dbReference>
<accession>A0AB38HR14</accession>
<evidence type="ECO:0000313" key="1">
    <source>
        <dbReference type="EMBL" id="TBC01450.1"/>
    </source>
</evidence>
<proteinExistence type="predicted"/>
<dbReference type="EMBL" id="SIMR01000010">
    <property type="protein sequence ID" value="TBC01450.1"/>
    <property type="molecule type" value="Genomic_DNA"/>
</dbReference>
<sequence>MSDLTISEILNDPMIDVMLNADGISRNAFAQLLESASRVLALRKSSSGIRLAPALGHCPHLVDMDHKRCALLSR</sequence>
<name>A0AB38HR14_9HYPH</name>
<evidence type="ECO:0000313" key="2">
    <source>
        <dbReference type="Proteomes" id="UP000294215"/>
    </source>
</evidence>
<comment type="caution">
    <text evidence="1">The sequence shown here is derived from an EMBL/GenBank/DDBJ whole genome shotgun (WGS) entry which is preliminary data.</text>
</comment>
<protein>
    <submittedName>
        <fullName evidence="1">Uncharacterized protein</fullName>
    </submittedName>
</protein>
<dbReference type="AlphaFoldDB" id="A0AB38HR14"/>
<gene>
    <name evidence="1" type="ORF">ELH40_38410</name>
</gene>
<reference evidence="1 2" key="1">
    <citation type="submission" date="2019-02" db="EMBL/GenBank/DDBJ databases">
        <title>The genomic architecture of introgression among sibling species of bacteria.</title>
        <authorList>
            <person name="Cavassim M.I.A."/>
            <person name="Moeskjaer S."/>
            <person name="Moslemi C."/>
            <person name="Fields B."/>
            <person name="Bachmann A."/>
            <person name="Vilhjalmsson B."/>
            <person name="Schierup M.H."/>
            <person name="Young J.P.W."/>
            <person name="Andersen S.U."/>
        </authorList>
    </citation>
    <scope>NUCLEOTIDE SEQUENCE [LARGE SCALE GENOMIC DNA]</scope>
    <source>
        <strain evidence="1 2">SM92</strain>
    </source>
</reference>